<dbReference type="OrthoDB" id="1441434at2"/>
<keyword evidence="2" id="KW-1185">Reference proteome</keyword>
<comment type="caution">
    <text evidence="1">The sequence shown here is derived from an EMBL/GenBank/DDBJ whole genome shotgun (WGS) entry which is preliminary data.</text>
</comment>
<dbReference type="PATRIC" id="fig|558151.6.peg.3180"/>
<organism evidence="1 2">
    <name type="scientific">Chryseobacterium angstadtii</name>
    <dbReference type="NCBI Taxonomy" id="558151"/>
    <lineage>
        <taxon>Bacteria</taxon>
        <taxon>Pseudomonadati</taxon>
        <taxon>Bacteroidota</taxon>
        <taxon>Flavobacteriia</taxon>
        <taxon>Flavobacteriales</taxon>
        <taxon>Weeksellaceae</taxon>
        <taxon>Chryseobacterium group</taxon>
        <taxon>Chryseobacterium</taxon>
    </lineage>
</organism>
<dbReference type="SUPFAM" id="SSF54427">
    <property type="entry name" value="NTF2-like"/>
    <property type="match status" value="1"/>
</dbReference>
<dbReference type="STRING" id="558151.ACM46_15040"/>
<dbReference type="Pfam" id="PF12893">
    <property type="entry name" value="Lumazine_bd_2"/>
    <property type="match status" value="1"/>
</dbReference>
<evidence type="ECO:0000313" key="2">
    <source>
        <dbReference type="Proteomes" id="UP000036261"/>
    </source>
</evidence>
<dbReference type="InterPro" id="IPR032710">
    <property type="entry name" value="NTF2-like_dom_sf"/>
</dbReference>
<evidence type="ECO:0008006" key="3">
    <source>
        <dbReference type="Google" id="ProtNLM"/>
    </source>
</evidence>
<protein>
    <recommendedName>
        <fullName evidence="3">Lumazine-binding protein</fullName>
    </recommendedName>
</protein>
<evidence type="ECO:0000313" key="1">
    <source>
        <dbReference type="EMBL" id="KMQ61348.1"/>
    </source>
</evidence>
<sequence length="119" mass="13482">MENIKQTIEKFIKGGDNSDPKALEEVLHPRYQNIQDGFFGNEGIFIISKEQYIKYVQEKTFGGKSRSIMYKSLSIKGNIAHAEVELESSALSFSSLIICVKEHGEWLVMTNIPSIIVKE</sequence>
<name>A0A0J7I4N9_9FLAO</name>
<dbReference type="Gene3D" id="3.10.450.50">
    <property type="match status" value="1"/>
</dbReference>
<dbReference type="Proteomes" id="UP000036261">
    <property type="component" value="Unassembled WGS sequence"/>
</dbReference>
<proteinExistence type="predicted"/>
<dbReference type="AlphaFoldDB" id="A0A0J7I4N9"/>
<gene>
    <name evidence="1" type="ORF">ACM46_15040</name>
</gene>
<reference evidence="1 2" key="1">
    <citation type="journal article" date="2013" name="Int. J. Syst. Evol. Microbiol.">
        <title>Chryseobacterium angstadtii sp. nov., isolated from a newt tank.</title>
        <authorList>
            <person name="Kirk K.E."/>
            <person name="Hoffman J.A."/>
            <person name="Smith K.A."/>
            <person name="Strahan B.L."/>
            <person name="Failor K.C."/>
            <person name="Krebs J.E."/>
            <person name="Gale A.N."/>
            <person name="Do T.D."/>
            <person name="Sontag T.C."/>
            <person name="Batties A.M."/>
            <person name="Mistiszyn K."/>
            <person name="Newman J.D."/>
        </authorList>
    </citation>
    <scope>NUCLEOTIDE SEQUENCE [LARGE SCALE GENOMIC DNA]</scope>
    <source>
        <strain evidence="1 2">KM</strain>
    </source>
</reference>
<dbReference type="RefSeq" id="WP_048507513.1">
    <property type="nucleotide sequence ID" value="NZ_LFND01000005.1"/>
</dbReference>
<accession>A0A0J7I4N9</accession>
<dbReference type="EMBL" id="LFND01000005">
    <property type="protein sequence ID" value="KMQ61348.1"/>
    <property type="molecule type" value="Genomic_DNA"/>
</dbReference>
<dbReference type="InterPro" id="IPR039437">
    <property type="entry name" value="FrzH/put_lumazine-bd"/>
</dbReference>